<dbReference type="AlphaFoldDB" id="A0A8E2E860"/>
<proteinExistence type="predicted"/>
<feature type="compositionally biased region" description="Low complexity" evidence="1">
    <location>
        <begin position="125"/>
        <end position="135"/>
    </location>
</feature>
<reference evidence="2 3" key="1">
    <citation type="journal article" date="2016" name="Nat. Commun.">
        <title>Ectomycorrhizal ecology is imprinted in the genome of the dominant symbiotic fungus Cenococcum geophilum.</title>
        <authorList>
            <consortium name="DOE Joint Genome Institute"/>
            <person name="Peter M."/>
            <person name="Kohler A."/>
            <person name="Ohm R.A."/>
            <person name="Kuo A."/>
            <person name="Krutzmann J."/>
            <person name="Morin E."/>
            <person name="Arend M."/>
            <person name="Barry K.W."/>
            <person name="Binder M."/>
            <person name="Choi C."/>
            <person name="Clum A."/>
            <person name="Copeland A."/>
            <person name="Grisel N."/>
            <person name="Haridas S."/>
            <person name="Kipfer T."/>
            <person name="LaButti K."/>
            <person name="Lindquist E."/>
            <person name="Lipzen A."/>
            <person name="Maire R."/>
            <person name="Meier B."/>
            <person name="Mihaltcheva S."/>
            <person name="Molinier V."/>
            <person name="Murat C."/>
            <person name="Poggeler S."/>
            <person name="Quandt C.A."/>
            <person name="Sperisen C."/>
            <person name="Tritt A."/>
            <person name="Tisserant E."/>
            <person name="Crous P.W."/>
            <person name="Henrissat B."/>
            <person name="Nehls U."/>
            <person name="Egli S."/>
            <person name="Spatafora J.W."/>
            <person name="Grigoriev I.V."/>
            <person name="Martin F.M."/>
        </authorList>
    </citation>
    <scope>NUCLEOTIDE SEQUENCE [LARGE SCALE GENOMIC DNA]</scope>
    <source>
        <strain evidence="2 3">CBS 459.81</strain>
    </source>
</reference>
<sequence>MSAIENPKPTPLPASSPRNSSVPLLSETEPVEGTPEHPGLLAKGKRKILGLGKKKEGEKAERGQSTGMSPPVPTLAADNSPSTNTTMRPVSPLHSPPFDHRASPRGSPRMYPVAVTASPNRRYRSSSPGMHSPASSQIFERNVQENTLPGELSPAIPAHIQTEDHIPPVLEASSLAITDDHLNPDDVEIVMHSAHQPASAAVAGGMSDSMYSPTQDDFISHQDVDDSASNYGSLDTTDLRRLSFISFADVVQAEHAESNRDAMYLMSLSTTTANRSPSPVRSPASSHGFSVSPPTSGAASVKGLDLVSSKGARAPGSPTTTHGTHSPPLGGELTIETMRQALRRTGSGDLSGSRSQPLSAISLEDSTVDQAPFK</sequence>
<feature type="region of interest" description="Disordered" evidence="1">
    <location>
        <begin position="200"/>
        <end position="226"/>
    </location>
</feature>
<feature type="region of interest" description="Disordered" evidence="1">
    <location>
        <begin position="272"/>
        <end position="374"/>
    </location>
</feature>
<name>A0A8E2E860_9PEZI</name>
<organism evidence="2 3">
    <name type="scientific">Lepidopterella palustris CBS 459.81</name>
    <dbReference type="NCBI Taxonomy" id="1314670"/>
    <lineage>
        <taxon>Eukaryota</taxon>
        <taxon>Fungi</taxon>
        <taxon>Dikarya</taxon>
        <taxon>Ascomycota</taxon>
        <taxon>Pezizomycotina</taxon>
        <taxon>Dothideomycetes</taxon>
        <taxon>Pleosporomycetidae</taxon>
        <taxon>Mytilinidiales</taxon>
        <taxon>Argynnaceae</taxon>
        <taxon>Lepidopterella</taxon>
    </lineage>
</organism>
<feature type="compositionally biased region" description="Polar residues" evidence="1">
    <location>
        <begin position="77"/>
        <end position="88"/>
    </location>
</feature>
<dbReference type="Proteomes" id="UP000250266">
    <property type="component" value="Unassembled WGS sequence"/>
</dbReference>
<dbReference type="EMBL" id="KV745020">
    <property type="protein sequence ID" value="OCK79161.1"/>
    <property type="molecule type" value="Genomic_DNA"/>
</dbReference>
<dbReference type="PANTHER" id="PTHR42111">
    <property type="entry name" value="YALI0D23727P"/>
    <property type="match status" value="1"/>
</dbReference>
<dbReference type="OrthoDB" id="5364312at2759"/>
<feature type="compositionally biased region" description="Polar residues" evidence="1">
    <location>
        <begin position="348"/>
        <end position="374"/>
    </location>
</feature>
<evidence type="ECO:0000313" key="2">
    <source>
        <dbReference type="EMBL" id="OCK79161.1"/>
    </source>
</evidence>
<keyword evidence="3" id="KW-1185">Reference proteome</keyword>
<evidence type="ECO:0000256" key="1">
    <source>
        <dbReference type="SAM" id="MobiDB-lite"/>
    </source>
</evidence>
<feature type="compositionally biased region" description="Low complexity" evidence="1">
    <location>
        <begin position="315"/>
        <end position="331"/>
    </location>
</feature>
<dbReference type="PANTHER" id="PTHR42111:SF1">
    <property type="entry name" value="YALI0D23727P"/>
    <property type="match status" value="1"/>
</dbReference>
<protein>
    <submittedName>
        <fullName evidence="2">Uncharacterized protein</fullName>
    </submittedName>
</protein>
<feature type="compositionally biased region" description="Polar residues" evidence="1">
    <location>
        <begin position="287"/>
        <end position="298"/>
    </location>
</feature>
<feature type="region of interest" description="Disordered" evidence="1">
    <location>
        <begin position="1"/>
        <end position="135"/>
    </location>
</feature>
<feature type="compositionally biased region" description="Low complexity" evidence="1">
    <location>
        <begin position="275"/>
        <end position="286"/>
    </location>
</feature>
<feature type="compositionally biased region" description="Basic and acidic residues" evidence="1">
    <location>
        <begin position="53"/>
        <end position="62"/>
    </location>
</feature>
<gene>
    <name evidence="2" type="ORF">K432DRAFT_405851</name>
</gene>
<evidence type="ECO:0000313" key="3">
    <source>
        <dbReference type="Proteomes" id="UP000250266"/>
    </source>
</evidence>
<accession>A0A8E2E860</accession>